<evidence type="ECO:0000313" key="2">
    <source>
        <dbReference type="Proteomes" id="UP001303211"/>
    </source>
</evidence>
<name>A0ABZ0J6S7_9BURK</name>
<dbReference type="EMBL" id="CP136921">
    <property type="protein sequence ID" value="WOO33778.1"/>
    <property type="molecule type" value="Genomic_DNA"/>
</dbReference>
<reference evidence="1 2" key="1">
    <citation type="submission" date="2023-03" db="EMBL/GenBank/DDBJ databases">
        <title>Diaphorobacter basophil sp. nov., isolated from a sewage-treatment plant.</title>
        <authorList>
            <person name="Yang K."/>
        </authorList>
    </citation>
    <scope>NUCLEOTIDE SEQUENCE [LARGE SCALE GENOMIC DNA]</scope>
    <source>
        <strain evidence="1 2">Y-1</strain>
    </source>
</reference>
<evidence type="ECO:0000313" key="1">
    <source>
        <dbReference type="EMBL" id="WOO33778.1"/>
    </source>
</evidence>
<protein>
    <submittedName>
        <fullName evidence="1">Uncharacterized protein</fullName>
    </submittedName>
</protein>
<keyword evidence="2" id="KW-1185">Reference proteome</keyword>
<dbReference type="Proteomes" id="UP001303211">
    <property type="component" value="Chromosome"/>
</dbReference>
<gene>
    <name evidence="1" type="ORF">P4826_06865</name>
</gene>
<dbReference type="RefSeq" id="WP_013517168.1">
    <property type="nucleotide sequence ID" value="NZ_CP136921.1"/>
</dbReference>
<proteinExistence type="predicted"/>
<accession>A0ABZ0J6S7</accession>
<organism evidence="1 2">
    <name type="scientific">Diaphorobacter limosus</name>
    <dbReference type="NCBI Taxonomy" id="3036128"/>
    <lineage>
        <taxon>Bacteria</taxon>
        <taxon>Pseudomonadati</taxon>
        <taxon>Pseudomonadota</taxon>
        <taxon>Betaproteobacteria</taxon>
        <taxon>Burkholderiales</taxon>
        <taxon>Comamonadaceae</taxon>
        <taxon>Diaphorobacter</taxon>
    </lineage>
</organism>
<sequence>MDKQILENHINSLKKACDACRSQLDTGAMKELDREVSKLEQLCDQLQSATDAETLKVRTLQVIAAFVSIATNIRDWL</sequence>